<feature type="region of interest" description="Disordered" evidence="1">
    <location>
        <begin position="1"/>
        <end position="191"/>
    </location>
</feature>
<evidence type="ECO:0000256" key="1">
    <source>
        <dbReference type="SAM" id="MobiDB-lite"/>
    </source>
</evidence>
<accession>A0A9P8A217</accession>
<dbReference type="EMBL" id="JAIFTL010000212">
    <property type="protein sequence ID" value="KAG9321346.1"/>
    <property type="molecule type" value="Genomic_DNA"/>
</dbReference>
<gene>
    <name evidence="2" type="ORF">KVV02_001124</name>
</gene>
<comment type="caution">
    <text evidence="2">The sequence shown here is derived from an EMBL/GenBank/DDBJ whole genome shotgun (WGS) entry which is preliminary data.</text>
</comment>
<evidence type="ECO:0000313" key="2">
    <source>
        <dbReference type="EMBL" id="KAG9321346.1"/>
    </source>
</evidence>
<feature type="compositionally biased region" description="Polar residues" evidence="1">
    <location>
        <begin position="1"/>
        <end position="36"/>
    </location>
</feature>
<protein>
    <submittedName>
        <fullName evidence="2">Uncharacterized protein</fullName>
    </submittedName>
</protein>
<dbReference type="AlphaFoldDB" id="A0A9P8A217"/>
<feature type="compositionally biased region" description="Gly residues" evidence="1">
    <location>
        <begin position="167"/>
        <end position="176"/>
    </location>
</feature>
<name>A0A9P8A217_MORAP</name>
<dbReference type="Proteomes" id="UP000717515">
    <property type="component" value="Unassembled WGS sequence"/>
</dbReference>
<sequence>MAFNLGSNDRQPSFGASNPTGHGSKNPLQQATNPANTRGGDMVLTPDHPSWHASDGPSSASSSQQAHRNTSSGAGSGSHGADISSSGGTTGGSSNLGEFHHDPHAPYTGGHVTNTAANRGPFRAGPDNNSFLPPGAVPQGARFDPIMPDNVRQGLPGRGGPASQQGGRTGPSGFGSGEPDNDELQTPDWTR</sequence>
<evidence type="ECO:0000313" key="3">
    <source>
        <dbReference type="Proteomes" id="UP000717515"/>
    </source>
</evidence>
<proteinExistence type="predicted"/>
<organism evidence="2 3">
    <name type="scientific">Mortierella alpina</name>
    <name type="common">Oleaginous fungus</name>
    <name type="synonym">Mortierella renispora</name>
    <dbReference type="NCBI Taxonomy" id="64518"/>
    <lineage>
        <taxon>Eukaryota</taxon>
        <taxon>Fungi</taxon>
        <taxon>Fungi incertae sedis</taxon>
        <taxon>Mucoromycota</taxon>
        <taxon>Mortierellomycotina</taxon>
        <taxon>Mortierellomycetes</taxon>
        <taxon>Mortierellales</taxon>
        <taxon>Mortierellaceae</taxon>
        <taxon>Mortierella</taxon>
    </lineage>
</organism>
<reference evidence="2" key="1">
    <citation type="submission" date="2021-07" db="EMBL/GenBank/DDBJ databases">
        <title>Draft genome of Mortierella alpina, strain LL118, isolated from an aspen leaf litter sample.</title>
        <authorList>
            <person name="Yang S."/>
            <person name="Vinatzer B.A."/>
        </authorList>
    </citation>
    <scope>NUCLEOTIDE SEQUENCE</scope>
    <source>
        <strain evidence="2">LL118</strain>
    </source>
</reference>